<organism evidence="3 4">
    <name type="scientific">Mycolicibacterium novocastrense</name>
    <name type="common">Mycobacterium novocastrense</name>
    <dbReference type="NCBI Taxonomy" id="59813"/>
    <lineage>
        <taxon>Bacteria</taxon>
        <taxon>Bacillati</taxon>
        <taxon>Actinomycetota</taxon>
        <taxon>Actinomycetes</taxon>
        <taxon>Mycobacteriales</taxon>
        <taxon>Mycobacteriaceae</taxon>
        <taxon>Mycolicibacterium</taxon>
    </lineage>
</organism>
<dbReference type="Pfam" id="PF00501">
    <property type="entry name" value="AMP-binding"/>
    <property type="match status" value="1"/>
</dbReference>
<evidence type="ECO:0000313" key="4">
    <source>
        <dbReference type="Proteomes" id="UP000069773"/>
    </source>
</evidence>
<dbReference type="InterPro" id="IPR042099">
    <property type="entry name" value="ANL_N_sf"/>
</dbReference>
<dbReference type="InterPro" id="IPR025110">
    <property type="entry name" value="AMP-bd_C"/>
</dbReference>
<dbReference type="Gene3D" id="3.30.300.30">
    <property type="match status" value="1"/>
</dbReference>
<dbReference type="PANTHER" id="PTHR43201:SF32">
    <property type="entry name" value="2-SUCCINYLBENZOATE--COA LIGASE, CHLOROPLASTIC_PEROXISOMAL"/>
    <property type="match status" value="1"/>
</dbReference>
<feature type="domain" description="AMP-binding enzyme C-terminal" evidence="2">
    <location>
        <begin position="411"/>
        <end position="482"/>
    </location>
</feature>
<comment type="caution">
    <text evidence="3">The sequence shown here is derived from an EMBL/GenBank/DDBJ whole genome shotgun (WGS) entry which is preliminary data.</text>
</comment>
<accession>A0ABQ0KD54</accession>
<dbReference type="CDD" id="cd04433">
    <property type="entry name" value="AFD_class_I"/>
    <property type="match status" value="1"/>
</dbReference>
<dbReference type="InterPro" id="IPR000873">
    <property type="entry name" value="AMP-dep_synth/lig_dom"/>
</dbReference>
<dbReference type="RefSeq" id="WP_067387178.1">
    <property type="nucleotide sequence ID" value="NZ_BCTA01000011.1"/>
</dbReference>
<name>A0ABQ0KD54_MYCNV</name>
<evidence type="ECO:0000313" key="3">
    <source>
        <dbReference type="EMBL" id="GAT07473.1"/>
    </source>
</evidence>
<dbReference type="EMBL" id="BCTA01000011">
    <property type="protein sequence ID" value="GAT07473.1"/>
    <property type="molecule type" value="Genomic_DNA"/>
</dbReference>
<dbReference type="Proteomes" id="UP000069773">
    <property type="component" value="Unassembled WGS sequence"/>
</dbReference>
<dbReference type="Gene3D" id="3.40.50.12780">
    <property type="entry name" value="N-terminal domain of ligase-like"/>
    <property type="match status" value="1"/>
</dbReference>
<sequence length="497" mass="52693">MSRQIEARIRAVLALDPTAPAIEYEGSWTDWKTIGDIASAVENRLTAAGLGSGAPVGLLLRNHPAMVAALLGVLLVNGCVVTINAGSGDTRLAADIEQLRLPAVIALGAEWRRPSVVAAATGALGLQVAGDPASVQTVAGLERLGPGPFRPAQDGVAVEMLTSGTTGPPKRIPLSYTAFEQTIDAAGAHYGSGEPGHLRLRSGVAIVSSPLVHMSGLFRTLLNICEGRRIALLERFRVDDFVDLVVRHRPKAVSLVPSALTMVLDAAVPPDVFSSVQVVTSGTAPLPVDVQEAFEARYGVAVLPSYGATEFAGGVAGWNLALHREWAKTKRGSVGRPQGGREARIVSTDDGREVPAGVQGRIEVRTRGGEWVRTTDLGRLDEDGFLFVDGRADDVIIRGGFKVAPADVVDALRSHPAVRDAGVTGITDRRLGAVPVGAVELADGAHVEPEELMDFVRQRLTRYQVPARLLVVDELPRTPSLKVSQPALRELFEQELT</sequence>
<dbReference type="InterPro" id="IPR045851">
    <property type="entry name" value="AMP-bd_C_sf"/>
</dbReference>
<gene>
    <name evidence="3" type="ORF">RMCN_0606</name>
</gene>
<evidence type="ECO:0000259" key="1">
    <source>
        <dbReference type="Pfam" id="PF00501"/>
    </source>
</evidence>
<evidence type="ECO:0000259" key="2">
    <source>
        <dbReference type="Pfam" id="PF13193"/>
    </source>
</evidence>
<proteinExistence type="predicted"/>
<dbReference type="Pfam" id="PF13193">
    <property type="entry name" value="AMP-binding_C"/>
    <property type="match status" value="1"/>
</dbReference>
<dbReference type="PANTHER" id="PTHR43201">
    <property type="entry name" value="ACYL-COA SYNTHETASE"/>
    <property type="match status" value="1"/>
</dbReference>
<reference evidence="3 4" key="1">
    <citation type="journal article" date="2016" name="Genome Announc.">
        <title>Draft Genome Sequences of Five Rapidly Growing Mycobacterium Species, M. thermoresistibile, M. fortuitum subsp. acetamidolyticum, M. canariasense, M. brisbanense, and M. novocastrense.</title>
        <authorList>
            <person name="Katahira K."/>
            <person name="Ogura Y."/>
            <person name="Gotoh Y."/>
            <person name="Hayashi T."/>
        </authorList>
    </citation>
    <scope>NUCLEOTIDE SEQUENCE [LARGE SCALE GENOMIC DNA]</scope>
    <source>
        <strain evidence="3 4">JCM18114</strain>
    </source>
</reference>
<protein>
    <submittedName>
        <fullName evidence="3">Acyl-CoA synthetase</fullName>
    </submittedName>
</protein>
<dbReference type="SUPFAM" id="SSF56801">
    <property type="entry name" value="Acetyl-CoA synthetase-like"/>
    <property type="match status" value="1"/>
</dbReference>
<keyword evidence="4" id="KW-1185">Reference proteome</keyword>
<feature type="domain" description="AMP-dependent synthetase/ligase" evidence="1">
    <location>
        <begin position="16"/>
        <end position="367"/>
    </location>
</feature>